<dbReference type="EMBL" id="NTYF01000023">
    <property type="protein sequence ID" value="PER55707.1"/>
    <property type="molecule type" value="Genomic_DNA"/>
</dbReference>
<dbReference type="RefSeq" id="WP_098317047.1">
    <property type="nucleotide sequence ID" value="NZ_NTYF01000023.1"/>
</dbReference>
<comment type="caution">
    <text evidence="1">The sequence shown here is derived from an EMBL/GenBank/DDBJ whole genome shotgun (WGS) entry which is preliminary data.</text>
</comment>
<gene>
    <name evidence="1" type="ORF">CN495_08110</name>
</gene>
<accession>A0ABD6SCQ9</accession>
<sequence length="223" mass="25875">MTLNKPTFFTVSEASKLLHMTTPNLKVVIKQLLKENFSFTYTSSTQFCAGLTWEEIQLLHTIQMYRERKYSTAQSIRLTLGTDPKQKQILQSFTTHPFRQHDLQNYLGNPVSSTVFARKKQLTQNGYAFSEHKQPAIYNERDLVLFKATELQIKNGDKPHEFIPRLLTKTKEELLKIVGEPPNLPEHTSISLEEANLLSRFRTQKEKEVAEHYVSMQKQNTTT</sequence>
<evidence type="ECO:0000313" key="2">
    <source>
        <dbReference type="Proteomes" id="UP000219897"/>
    </source>
</evidence>
<dbReference type="AlphaFoldDB" id="A0ABD6SCQ9"/>
<reference evidence="1 2" key="1">
    <citation type="submission" date="2017-09" db="EMBL/GenBank/DDBJ databases">
        <title>Large-scale bioinformatics analysis of Bacillus genomes uncovers conserved roles of natural products in bacterial physiology.</title>
        <authorList>
            <consortium name="Agbiome Team Llc"/>
            <person name="Bleich R.M."/>
            <person name="Kirk G.J."/>
            <person name="Santa Maria K.C."/>
            <person name="Allen S.E."/>
            <person name="Farag S."/>
            <person name="Shank E.A."/>
            <person name="Bowers A."/>
        </authorList>
    </citation>
    <scope>NUCLEOTIDE SEQUENCE [LARGE SCALE GENOMIC DNA]</scope>
    <source>
        <strain evidence="1 2">AFS005140</strain>
    </source>
</reference>
<evidence type="ECO:0000313" key="1">
    <source>
        <dbReference type="EMBL" id="PER55707.1"/>
    </source>
</evidence>
<protein>
    <submittedName>
        <fullName evidence="1">Uncharacterized protein</fullName>
    </submittedName>
</protein>
<dbReference type="Proteomes" id="UP000219897">
    <property type="component" value="Unassembled WGS sequence"/>
</dbReference>
<organism evidence="1 2">
    <name type="scientific">Bacillus thuringiensis</name>
    <dbReference type="NCBI Taxonomy" id="1428"/>
    <lineage>
        <taxon>Bacteria</taxon>
        <taxon>Bacillati</taxon>
        <taxon>Bacillota</taxon>
        <taxon>Bacilli</taxon>
        <taxon>Bacillales</taxon>
        <taxon>Bacillaceae</taxon>
        <taxon>Bacillus</taxon>
        <taxon>Bacillus cereus group</taxon>
    </lineage>
</organism>
<name>A0ABD6SCQ9_BACTU</name>
<proteinExistence type="predicted"/>